<dbReference type="InParanoid" id="A0A146GDJ9"/>
<keyword evidence="1" id="KW-0812">Transmembrane</keyword>
<evidence type="ECO:0008006" key="4">
    <source>
        <dbReference type="Google" id="ProtNLM"/>
    </source>
</evidence>
<dbReference type="RefSeq" id="WP_075080339.1">
    <property type="nucleotide sequence ID" value="NZ_BDCO01000002.1"/>
</dbReference>
<sequence>MQEMGKMLVIAGVVLAVIGGLLWWGKGFRLPGDIFVERGGFSFGFPIVTCILISIVLTVVLNLFRR</sequence>
<evidence type="ECO:0000313" key="3">
    <source>
        <dbReference type="Proteomes" id="UP000076023"/>
    </source>
</evidence>
<dbReference type="EMBL" id="BDCO01000002">
    <property type="protein sequence ID" value="GAT34727.1"/>
    <property type="molecule type" value="Genomic_DNA"/>
</dbReference>
<feature type="transmembrane region" description="Helical" evidence="1">
    <location>
        <begin position="45"/>
        <end position="64"/>
    </location>
</feature>
<keyword evidence="3" id="KW-1185">Reference proteome</keyword>
<dbReference type="STRING" id="690879.TSACC_23160"/>
<proteinExistence type="predicted"/>
<evidence type="ECO:0000313" key="2">
    <source>
        <dbReference type="EMBL" id="GAT34727.1"/>
    </source>
</evidence>
<keyword evidence="1" id="KW-1133">Transmembrane helix</keyword>
<keyword evidence="1" id="KW-0472">Membrane</keyword>
<feature type="transmembrane region" description="Helical" evidence="1">
    <location>
        <begin position="7"/>
        <end position="25"/>
    </location>
</feature>
<protein>
    <recommendedName>
        <fullName evidence="4">DUF2905 domain-containing protein</fullName>
    </recommendedName>
</protein>
<organism evidence="2 3">
    <name type="scientific">Terrimicrobium sacchariphilum</name>
    <dbReference type="NCBI Taxonomy" id="690879"/>
    <lineage>
        <taxon>Bacteria</taxon>
        <taxon>Pseudomonadati</taxon>
        <taxon>Verrucomicrobiota</taxon>
        <taxon>Terrimicrobiia</taxon>
        <taxon>Terrimicrobiales</taxon>
        <taxon>Terrimicrobiaceae</taxon>
        <taxon>Terrimicrobium</taxon>
    </lineage>
</organism>
<dbReference type="Pfam" id="PF11146">
    <property type="entry name" value="DUF2905"/>
    <property type="match status" value="1"/>
</dbReference>
<accession>A0A146GDJ9</accession>
<dbReference type="OrthoDB" id="9811610at2"/>
<evidence type="ECO:0000256" key="1">
    <source>
        <dbReference type="SAM" id="Phobius"/>
    </source>
</evidence>
<dbReference type="PANTHER" id="PTHR36443">
    <property type="entry name" value="BSR5223 PROTEIN"/>
    <property type="match status" value="1"/>
</dbReference>
<gene>
    <name evidence="2" type="ORF">TSACC_23160</name>
</gene>
<comment type="caution">
    <text evidence="2">The sequence shown here is derived from an EMBL/GenBank/DDBJ whole genome shotgun (WGS) entry which is preliminary data.</text>
</comment>
<dbReference type="InterPro" id="IPR021320">
    <property type="entry name" value="DUF2905"/>
</dbReference>
<name>A0A146GDJ9_TERSA</name>
<dbReference type="Proteomes" id="UP000076023">
    <property type="component" value="Unassembled WGS sequence"/>
</dbReference>
<dbReference type="AlphaFoldDB" id="A0A146GDJ9"/>
<reference evidence="3" key="1">
    <citation type="journal article" date="2017" name="Genome Announc.">
        <title>Draft Genome Sequence of Terrimicrobium sacchariphilum NM-5T, a Facultative Anaerobic Soil Bacterium of the Class Spartobacteria.</title>
        <authorList>
            <person name="Qiu Y.L."/>
            <person name="Tourlousse D.M."/>
            <person name="Matsuura N."/>
            <person name="Ohashi A."/>
            <person name="Sekiguchi Y."/>
        </authorList>
    </citation>
    <scope>NUCLEOTIDE SEQUENCE [LARGE SCALE GENOMIC DNA]</scope>
    <source>
        <strain evidence="3">NM-5</strain>
    </source>
</reference>
<dbReference type="PANTHER" id="PTHR36443:SF1">
    <property type="entry name" value="BSR5223 PROTEIN"/>
    <property type="match status" value="1"/>
</dbReference>